<evidence type="ECO:0000313" key="3">
    <source>
        <dbReference type="Proteomes" id="UP000228781"/>
    </source>
</evidence>
<comment type="caution">
    <text evidence="2">The sequence shown here is derived from an EMBL/GenBank/DDBJ whole genome shotgun (WGS) entry which is preliminary data.</text>
</comment>
<dbReference type="CDD" id="cd07989">
    <property type="entry name" value="LPLAT_AGPAT-like"/>
    <property type="match status" value="1"/>
</dbReference>
<protein>
    <recommendedName>
        <fullName evidence="1">Phospholipid/glycerol acyltransferase domain-containing protein</fullName>
    </recommendedName>
</protein>
<dbReference type="SMART" id="SM00563">
    <property type="entry name" value="PlsC"/>
    <property type="match status" value="1"/>
</dbReference>
<reference evidence="3" key="1">
    <citation type="submission" date="2017-09" db="EMBL/GenBank/DDBJ databases">
        <title>Depth-based differentiation of microbial function through sediment-hosted aquifers and enrichment of novel symbionts in the deep terrestrial subsurface.</title>
        <authorList>
            <person name="Probst A.J."/>
            <person name="Ladd B."/>
            <person name="Jarett J.K."/>
            <person name="Geller-Mcgrath D.E."/>
            <person name="Sieber C.M.K."/>
            <person name="Emerson J.B."/>
            <person name="Anantharaman K."/>
            <person name="Thomas B.C."/>
            <person name="Malmstrom R."/>
            <person name="Stieglmeier M."/>
            <person name="Klingl A."/>
            <person name="Woyke T."/>
            <person name="Ryan C.M."/>
            <person name="Banfield J.F."/>
        </authorList>
    </citation>
    <scope>NUCLEOTIDE SEQUENCE [LARGE SCALE GENOMIC DNA]</scope>
</reference>
<dbReference type="SUPFAM" id="SSF69593">
    <property type="entry name" value="Glycerol-3-phosphate (1)-acyltransferase"/>
    <property type="match status" value="1"/>
</dbReference>
<proteinExistence type="predicted"/>
<organism evidence="2 3">
    <name type="scientific">candidate division WWE3 bacterium CG_4_9_14_0_2_um_filter_48_10</name>
    <dbReference type="NCBI Taxonomy" id="1975078"/>
    <lineage>
        <taxon>Bacteria</taxon>
        <taxon>Katanobacteria</taxon>
    </lineage>
</organism>
<dbReference type="GO" id="GO:0016746">
    <property type="term" value="F:acyltransferase activity"/>
    <property type="evidence" value="ECO:0007669"/>
    <property type="project" value="InterPro"/>
</dbReference>
<sequence length="235" mass="26652">MHPNRLKPLILWLLKRIYRIECCGRENLESLKAHLEEGSAILCFNHLSFDDTIVLLAALLPGVEGKIAKMIIPFSRRHWGKPWGWFVRLTAPLLGLKVLPVVQHYEREKGIYPPEHIFSLDRRFAKAAHEVLKTTGGVILLAPEGHRTETRKLQPPQKGIESLLKWVEKRGFATKVIPIGITPPKGYSRLINPGKCFTIHFGPLFSSEEIREQAQTFSLSPGEAIMREISQLIAT</sequence>
<accession>A0A2M8EIM0</accession>
<dbReference type="AlphaFoldDB" id="A0A2M8EIM0"/>
<name>A0A2M8EIM0_UNCKA</name>
<gene>
    <name evidence="2" type="ORF">CO059_02245</name>
</gene>
<dbReference type="Pfam" id="PF01553">
    <property type="entry name" value="Acyltransferase"/>
    <property type="match status" value="1"/>
</dbReference>
<evidence type="ECO:0000313" key="2">
    <source>
        <dbReference type="EMBL" id="PJC22548.1"/>
    </source>
</evidence>
<dbReference type="InterPro" id="IPR002123">
    <property type="entry name" value="Plipid/glycerol_acylTrfase"/>
</dbReference>
<evidence type="ECO:0000259" key="1">
    <source>
        <dbReference type="SMART" id="SM00563"/>
    </source>
</evidence>
<dbReference type="EMBL" id="PFSK01000032">
    <property type="protein sequence ID" value="PJC22548.1"/>
    <property type="molecule type" value="Genomic_DNA"/>
</dbReference>
<dbReference type="Proteomes" id="UP000228781">
    <property type="component" value="Unassembled WGS sequence"/>
</dbReference>
<feature type="domain" description="Phospholipid/glycerol acyltransferase" evidence="1">
    <location>
        <begin position="40"/>
        <end position="184"/>
    </location>
</feature>